<dbReference type="PANTHER" id="PTHR11229:SF16">
    <property type="entry name" value="LARGE RIBOSOMAL SUBUNIT PROTEIN UL3C"/>
    <property type="match status" value="1"/>
</dbReference>
<dbReference type="GO" id="GO:0022625">
    <property type="term" value="C:cytosolic large ribosomal subunit"/>
    <property type="evidence" value="ECO:0007669"/>
    <property type="project" value="TreeGrafter"/>
</dbReference>
<dbReference type="HAMAP" id="MF_01325_B">
    <property type="entry name" value="Ribosomal_uL3_B"/>
    <property type="match status" value="1"/>
</dbReference>
<keyword evidence="9" id="KW-1185">Reference proteome</keyword>
<dbReference type="FunFam" id="2.40.30.10:FF:000004">
    <property type="entry name" value="50S ribosomal protein L3"/>
    <property type="match status" value="1"/>
</dbReference>
<dbReference type="Gene3D" id="2.40.30.10">
    <property type="entry name" value="Translation factors"/>
    <property type="match status" value="1"/>
</dbReference>
<dbReference type="NCBIfam" id="TIGR03625">
    <property type="entry name" value="L3_bact"/>
    <property type="match status" value="1"/>
</dbReference>
<dbReference type="Gene3D" id="3.30.160.810">
    <property type="match status" value="1"/>
</dbReference>
<evidence type="ECO:0000256" key="3">
    <source>
        <dbReference type="ARBA" id="ARBA00022884"/>
    </source>
</evidence>
<comment type="subunit">
    <text evidence="7">Part of the 50S ribosomal subunit. Forms a cluster with proteins L14 and L19.</text>
</comment>
<sequence>MSIGLLGKKVGMTQLFDESGVAVSVTIIEVGPCPVVQRRTISTNGYEAVQIGYQAERKAQNVTKPLKGYFDKAKVAPQKYLREFRLEPTEDSNYSIGQILTVGLFEQGEKVRVTGITKGKGFQGGVKRWGYRGGPATHGSMFHRAPGSIGASSFPSRVFRGHHMPGRMGTDTMTVKGLKVVKVIPEQNLLLVRGAVPGPAGGLVTISKRG</sequence>
<keyword evidence="3 7" id="KW-0694">RNA-binding</keyword>
<dbReference type="InterPro" id="IPR000597">
    <property type="entry name" value="Ribosomal_uL3"/>
</dbReference>
<dbReference type="InterPro" id="IPR019927">
    <property type="entry name" value="Ribosomal_uL3_bac/org-type"/>
</dbReference>
<dbReference type="Pfam" id="PF00297">
    <property type="entry name" value="Ribosomal_L3"/>
    <property type="match status" value="1"/>
</dbReference>
<dbReference type="OrthoDB" id="9806135at2"/>
<protein>
    <recommendedName>
        <fullName evidence="6 7">Large ribosomal subunit protein uL3</fullName>
    </recommendedName>
</protein>
<evidence type="ECO:0000313" key="8">
    <source>
        <dbReference type="EMBL" id="PTL35712.1"/>
    </source>
</evidence>
<reference evidence="9" key="2">
    <citation type="journal article" date="2018" name="Environ. Microbiol.">
        <title>Bloom of a denitrifying methanotroph, 'Candidatus Methylomirabilis limnetica', in a deep stratified lake.</title>
        <authorList>
            <person name="Graf J.S."/>
            <person name="Mayr M.J."/>
            <person name="Marchant H.K."/>
            <person name="Tienken D."/>
            <person name="Hach P.F."/>
            <person name="Brand A."/>
            <person name="Schubert C.J."/>
            <person name="Kuypers M.M."/>
            <person name="Milucka J."/>
        </authorList>
    </citation>
    <scope>NUCLEOTIDE SEQUENCE [LARGE SCALE GENOMIC DNA]</scope>
    <source>
        <strain evidence="9">Zug</strain>
    </source>
</reference>
<dbReference type="RefSeq" id="WP_107562464.1">
    <property type="nucleotide sequence ID" value="NZ_NVQC01000022.1"/>
</dbReference>
<proteinExistence type="inferred from homology"/>
<dbReference type="GO" id="GO:0019843">
    <property type="term" value="F:rRNA binding"/>
    <property type="evidence" value="ECO:0007669"/>
    <property type="project" value="UniProtKB-UniRule"/>
</dbReference>
<comment type="similarity">
    <text evidence="1 7">Belongs to the universal ribosomal protein uL3 family.</text>
</comment>
<dbReference type="PANTHER" id="PTHR11229">
    <property type="entry name" value="50S RIBOSOMAL PROTEIN L3"/>
    <property type="match status" value="1"/>
</dbReference>
<keyword evidence="4 7" id="KW-0689">Ribosomal protein</keyword>
<name>A0A2T4TX66_9BACT</name>
<dbReference type="EMBL" id="NVQC01000022">
    <property type="protein sequence ID" value="PTL35712.1"/>
    <property type="molecule type" value="Genomic_DNA"/>
</dbReference>
<accession>A0A2T4TX66</accession>
<evidence type="ECO:0000313" key="9">
    <source>
        <dbReference type="Proteomes" id="UP000241436"/>
    </source>
</evidence>
<evidence type="ECO:0000256" key="6">
    <source>
        <dbReference type="ARBA" id="ARBA00035243"/>
    </source>
</evidence>
<dbReference type="Proteomes" id="UP000241436">
    <property type="component" value="Unassembled WGS sequence"/>
</dbReference>
<keyword evidence="2 7" id="KW-0699">rRNA-binding</keyword>
<dbReference type="AlphaFoldDB" id="A0A2T4TX66"/>
<dbReference type="GO" id="GO:0003735">
    <property type="term" value="F:structural constituent of ribosome"/>
    <property type="evidence" value="ECO:0007669"/>
    <property type="project" value="UniProtKB-UniRule"/>
</dbReference>
<evidence type="ECO:0000256" key="1">
    <source>
        <dbReference type="ARBA" id="ARBA00006540"/>
    </source>
</evidence>
<comment type="caution">
    <text evidence="8">The sequence shown here is derived from an EMBL/GenBank/DDBJ whole genome shotgun (WGS) entry which is preliminary data.</text>
</comment>
<gene>
    <name evidence="7" type="primary">rplC</name>
    <name evidence="8" type="ORF">CLG94_08080</name>
</gene>
<evidence type="ECO:0000256" key="4">
    <source>
        <dbReference type="ARBA" id="ARBA00022980"/>
    </source>
</evidence>
<organism evidence="8 9">
    <name type="scientific">Candidatus Methylomirabilis limnetica</name>
    <dbReference type="NCBI Taxonomy" id="2033718"/>
    <lineage>
        <taxon>Bacteria</taxon>
        <taxon>Candidatus Methylomirabilota</taxon>
        <taxon>Candidatus Methylomirabilia</taxon>
        <taxon>Candidatus Methylomirabilales</taxon>
        <taxon>Candidatus Methylomirabilaceae</taxon>
        <taxon>Candidatus Methylomirabilis</taxon>
    </lineage>
</organism>
<evidence type="ECO:0000256" key="2">
    <source>
        <dbReference type="ARBA" id="ARBA00022730"/>
    </source>
</evidence>
<evidence type="ECO:0000256" key="5">
    <source>
        <dbReference type="ARBA" id="ARBA00023274"/>
    </source>
</evidence>
<dbReference type="FunFam" id="3.30.160.810:FF:000001">
    <property type="entry name" value="50S ribosomal protein L3"/>
    <property type="match status" value="1"/>
</dbReference>
<dbReference type="GO" id="GO:0006412">
    <property type="term" value="P:translation"/>
    <property type="evidence" value="ECO:0007669"/>
    <property type="project" value="UniProtKB-UniRule"/>
</dbReference>
<keyword evidence="5 7" id="KW-0687">Ribonucleoprotein</keyword>
<reference evidence="8 9" key="1">
    <citation type="submission" date="2017-09" db="EMBL/GenBank/DDBJ databases">
        <title>Bloom of a denitrifying methanotroph, Candidatus Methylomirabilis limnetica, in a deep stratified lake.</title>
        <authorList>
            <person name="Graf J.S."/>
            <person name="Marchant H.K."/>
            <person name="Tienken D."/>
            <person name="Hach P.F."/>
            <person name="Brand A."/>
            <person name="Schubert C.J."/>
            <person name="Kuypers M.M."/>
            <person name="Milucka J."/>
        </authorList>
    </citation>
    <scope>NUCLEOTIDE SEQUENCE [LARGE SCALE GENOMIC DNA]</scope>
    <source>
        <strain evidence="8 9">Zug</strain>
    </source>
</reference>
<dbReference type="SUPFAM" id="SSF50447">
    <property type="entry name" value="Translation proteins"/>
    <property type="match status" value="1"/>
</dbReference>
<comment type="function">
    <text evidence="7">One of the primary rRNA binding proteins, it binds directly near the 3'-end of the 23S rRNA, where it nucleates assembly of the 50S subunit.</text>
</comment>
<dbReference type="InterPro" id="IPR009000">
    <property type="entry name" value="Transl_B-barrel_sf"/>
</dbReference>
<evidence type="ECO:0000256" key="7">
    <source>
        <dbReference type="HAMAP-Rule" id="MF_01325"/>
    </source>
</evidence>